<dbReference type="GO" id="GO:0006826">
    <property type="term" value="P:iron ion transport"/>
    <property type="evidence" value="ECO:0007669"/>
    <property type="project" value="InterPro"/>
</dbReference>
<dbReference type="GO" id="GO:0008198">
    <property type="term" value="F:ferrous iron binding"/>
    <property type="evidence" value="ECO:0007669"/>
    <property type="project" value="TreeGrafter"/>
</dbReference>
<comment type="similarity">
    <text evidence="1 7">Belongs to the ferritin family. Prokaryotic subfamily.</text>
</comment>
<keyword evidence="2 7" id="KW-0409">Iron storage</keyword>
<dbReference type="PROSITE" id="PS50905">
    <property type="entry name" value="FERRITIN_LIKE"/>
    <property type="match status" value="1"/>
</dbReference>
<keyword evidence="5 6" id="KW-0408">Iron</keyword>
<dbReference type="Gene3D" id="1.20.1260.10">
    <property type="match status" value="1"/>
</dbReference>
<comment type="caution">
    <text evidence="9">The sequence shown here is derived from an EMBL/GenBank/DDBJ whole genome shotgun (WGS) entry which is preliminary data.</text>
</comment>
<dbReference type="InterPro" id="IPR009040">
    <property type="entry name" value="Ferritin-like_diiron"/>
</dbReference>
<reference evidence="9 10" key="1">
    <citation type="journal article" date="2017" name="ISME J.">
        <title>Potential for microbial H2 and metal transformations associated with novel bacteria and archaea in deep terrestrial subsurface sediments.</title>
        <authorList>
            <person name="Hernsdorf A.W."/>
            <person name="Amano Y."/>
            <person name="Miyakawa K."/>
            <person name="Ise K."/>
            <person name="Suzuki Y."/>
            <person name="Anantharaman K."/>
            <person name="Probst A."/>
            <person name="Burstein D."/>
            <person name="Thomas B.C."/>
            <person name="Banfield J.F."/>
        </authorList>
    </citation>
    <scope>NUCLEOTIDE SEQUENCE [LARGE SCALE GENOMIC DNA]</scope>
    <source>
        <strain evidence="9">HGW-Wallbacteria-1</strain>
    </source>
</reference>
<evidence type="ECO:0000256" key="1">
    <source>
        <dbReference type="ARBA" id="ARBA00006950"/>
    </source>
</evidence>
<keyword evidence="7" id="KW-0963">Cytoplasm</keyword>
<protein>
    <recommendedName>
        <fullName evidence="7">Ferritin</fullName>
        <ecNumber evidence="7">1.16.3.2</ecNumber>
    </recommendedName>
</protein>
<evidence type="ECO:0000256" key="5">
    <source>
        <dbReference type="ARBA" id="ARBA00023004"/>
    </source>
</evidence>
<dbReference type="InterPro" id="IPR009078">
    <property type="entry name" value="Ferritin-like_SF"/>
</dbReference>
<keyword evidence="3 6" id="KW-0479">Metal-binding</keyword>
<dbReference type="InterPro" id="IPR012347">
    <property type="entry name" value="Ferritin-like"/>
</dbReference>
<feature type="binding site" evidence="6">
    <location>
        <position position="53"/>
    </location>
    <ligand>
        <name>Fe cation</name>
        <dbReference type="ChEBI" id="CHEBI:24875"/>
        <label>1</label>
    </ligand>
</feature>
<keyword evidence="4" id="KW-0560">Oxidoreductase</keyword>
<comment type="catalytic activity">
    <reaction evidence="7">
        <text>4 Fe(2+) + O2 + 6 H2O = 4 iron(III) oxide-hydroxide + 12 H(+)</text>
        <dbReference type="Rhea" id="RHEA:11972"/>
        <dbReference type="ChEBI" id="CHEBI:15377"/>
        <dbReference type="ChEBI" id="CHEBI:15378"/>
        <dbReference type="ChEBI" id="CHEBI:15379"/>
        <dbReference type="ChEBI" id="CHEBI:29033"/>
        <dbReference type="ChEBI" id="CHEBI:78619"/>
        <dbReference type="EC" id="1.16.3.2"/>
    </reaction>
</comment>
<dbReference type="CDD" id="cd01055">
    <property type="entry name" value="Nonheme_Ferritin"/>
    <property type="match status" value="1"/>
</dbReference>
<dbReference type="GO" id="GO:0005829">
    <property type="term" value="C:cytosol"/>
    <property type="evidence" value="ECO:0007669"/>
    <property type="project" value="TreeGrafter"/>
</dbReference>
<proteinExistence type="inferred from homology"/>
<dbReference type="SUPFAM" id="SSF47240">
    <property type="entry name" value="Ferritin-like"/>
    <property type="match status" value="1"/>
</dbReference>
<dbReference type="PANTHER" id="PTHR11431">
    <property type="entry name" value="FERRITIN"/>
    <property type="match status" value="1"/>
</dbReference>
<dbReference type="Pfam" id="PF00210">
    <property type="entry name" value="Ferritin"/>
    <property type="match status" value="1"/>
</dbReference>
<dbReference type="EC" id="1.16.3.2" evidence="7"/>
<evidence type="ECO:0000256" key="6">
    <source>
        <dbReference type="PIRSR" id="PIRSR601519-1"/>
    </source>
</evidence>
<gene>
    <name evidence="9" type="ORF">CVV64_17610</name>
</gene>
<dbReference type="GO" id="GO:0006879">
    <property type="term" value="P:intracellular iron ion homeostasis"/>
    <property type="evidence" value="ECO:0007669"/>
    <property type="project" value="UniProtKB-KW"/>
</dbReference>
<feature type="binding site" evidence="6">
    <location>
        <position position="127"/>
    </location>
    <ligand>
        <name>Fe cation</name>
        <dbReference type="ChEBI" id="CHEBI:24875"/>
        <label>1</label>
    </ligand>
</feature>
<dbReference type="EMBL" id="PGXC01000036">
    <property type="protein sequence ID" value="PKK88736.1"/>
    <property type="molecule type" value="Genomic_DNA"/>
</dbReference>
<dbReference type="InterPro" id="IPR041719">
    <property type="entry name" value="Ferritin_prok"/>
</dbReference>
<name>A0A2N1PK81_9BACT</name>
<dbReference type="GO" id="GO:0004322">
    <property type="term" value="F:ferroxidase activity"/>
    <property type="evidence" value="ECO:0007669"/>
    <property type="project" value="TreeGrafter"/>
</dbReference>
<comment type="function">
    <text evidence="7">Iron-storage protein.</text>
</comment>
<evidence type="ECO:0000256" key="4">
    <source>
        <dbReference type="ARBA" id="ARBA00023002"/>
    </source>
</evidence>
<accession>A0A2N1PK81</accession>
<organism evidence="9 10">
    <name type="scientific">Candidatus Wallbacteria bacterium HGW-Wallbacteria-1</name>
    <dbReference type="NCBI Taxonomy" id="2013854"/>
    <lineage>
        <taxon>Bacteria</taxon>
        <taxon>Candidatus Walliibacteriota</taxon>
    </lineage>
</organism>
<comment type="subcellular location">
    <subcellularLocation>
        <location evidence="7">Cytoplasm</location>
    </subcellularLocation>
</comment>
<evidence type="ECO:0000313" key="9">
    <source>
        <dbReference type="EMBL" id="PKK88736.1"/>
    </source>
</evidence>
<evidence type="ECO:0000313" key="10">
    <source>
        <dbReference type="Proteomes" id="UP000233256"/>
    </source>
</evidence>
<sequence length="180" mass="20516">MMNQKVCEEMNLQIRYELESAYLYLSMAAWLESHNLDGMAHWMRCQAHEETIHAMLFFGHIVERGGKVVLANLDQRQTDWVSPAQLWEDTYKHEQFVTSRIHTIMKVARAESDFAAEPMLSWFIKEQIEEEANTSKIAEQLARIADSKEGIMILDKDLAARIYPAGSPFDPIAIAAATGA</sequence>
<dbReference type="AlphaFoldDB" id="A0A2N1PK81"/>
<dbReference type="Proteomes" id="UP000233256">
    <property type="component" value="Unassembled WGS sequence"/>
</dbReference>
<dbReference type="PANTHER" id="PTHR11431:SF127">
    <property type="entry name" value="BACTERIAL NON-HEME FERRITIN"/>
    <property type="match status" value="1"/>
</dbReference>
<evidence type="ECO:0000259" key="8">
    <source>
        <dbReference type="PROSITE" id="PS50905"/>
    </source>
</evidence>
<dbReference type="InterPro" id="IPR001519">
    <property type="entry name" value="Ferritin"/>
</dbReference>
<dbReference type="FunFam" id="1.20.1260.10:FF:000001">
    <property type="entry name" value="Non-heme ferritin"/>
    <property type="match status" value="1"/>
</dbReference>
<dbReference type="GO" id="GO:0008199">
    <property type="term" value="F:ferric iron binding"/>
    <property type="evidence" value="ECO:0007669"/>
    <property type="project" value="InterPro"/>
</dbReference>
<feature type="binding site" evidence="6">
    <location>
        <position position="94"/>
    </location>
    <ligand>
        <name>Fe cation</name>
        <dbReference type="ChEBI" id="CHEBI:24875"/>
        <label>1</label>
    </ligand>
</feature>
<evidence type="ECO:0000256" key="3">
    <source>
        <dbReference type="ARBA" id="ARBA00022723"/>
    </source>
</evidence>
<feature type="binding site" evidence="6">
    <location>
        <position position="17"/>
    </location>
    <ligand>
        <name>Fe cation</name>
        <dbReference type="ChEBI" id="CHEBI:24875"/>
        <label>1</label>
    </ligand>
</feature>
<evidence type="ECO:0000256" key="7">
    <source>
        <dbReference type="RuleBase" id="RU361145"/>
    </source>
</evidence>
<dbReference type="GO" id="GO:0042802">
    <property type="term" value="F:identical protein binding"/>
    <property type="evidence" value="ECO:0007669"/>
    <property type="project" value="UniProtKB-ARBA"/>
</dbReference>
<dbReference type="InterPro" id="IPR008331">
    <property type="entry name" value="Ferritin_DPS_dom"/>
</dbReference>
<feature type="domain" description="Ferritin-like diiron" evidence="8">
    <location>
        <begin position="1"/>
        <end position="145"/>
    </location>
</feature>
<feature type="binding site" evidence="6">
    <location>
        <position position="50"/>
    </location>
    <ligand>
        <name>Fe cation</name>
        <dbReference type="ChEBI" id="CHEBI:24875"/>
        <label>1</label>
    </ligand>
</feature>
<evidence type="ECO:0000256" key="2">
    <source>
        <dbReference type="ARBA" id="ARBA00022434"/>
    </source>
</evidence>